<dbReference type="CDD" id="cd15482">
    <property type="entry name" value="Sialidase_non-viral"/>
    <property type="match status" value="1"/>
</dbReference>
<gene>
    <name evidence="5" type="ORF">FTUN_8205</name>
</gene>
<evidence type="ECO:0000256" key="1">
    <source>
        <dbReference type="ARBA" id="ARBA00022531"/>
    </source>
</evidence>
<organism evidence="5 6">
    <name type="scientific">Frigoriglobus tundricola</name>
    <dbReference type="NCBI Taxonomy" id="2774151"/>
    <lineage>
        <taxon>Bacteria</taxon>
        <taxon>Pseudomonadati</taxon>
        <taxon>Planctomycetota</taxon>
        <taxon>Planctomycetia</taxon>
        <taxon>Gemmatales</taxon>
        <taxon>Gemmataceae</taxon>
        <taxon>Frigoriglobus</taxon>
    </lineage>
</organism>
<dbReference type="RefSeq" id="WP_171475291.1">
    <property type="nucleotide sequence ID" value="NZ_CP053452.2"/>
</dbReference>
<keyword evidence="2" id="KW-0604">Photosystem II</keyword>
<dbReference type="Gene3D" id="2.130.10.10">
    <property type="entry name" value="YVTN repeat-like/Quinoprotein amine dehydrogenase"/>
    <property type="match status" value="2"/>
</dbReference>
<dbReference type="Proteomes" id="UP000503447">
    <property type="component" value="Chromosome"/>
</dbReference>
<dbReference type="InterPro" id="IPR002860">
    <property type="entry name" value="BNR_rpt"/>
</dbReference>
<dbReference type="Pfam" id="PF02012">
    <property type="entry name" value="BNR"/>
    <property type="match status" value="1"/>
</dbReference>
<proteinExistence type="predicted"/>
<evidence type="ECO:0000256" key="2">
    <source>
        <dbReference type="ARBA" id="ARBA00023276"/>
    </source>
</evidence>
<feature type="chain" id="PRO_5026716212" description="Photosynthesis system II assembly factor Ycf48/Hcf136-like domain-containing protein" evidence="3">
    <location>
        <begin position="21"/>
        <end position="341"/>
    </location>
</feature>
<dbReference type="GO" id="GO:0009523">
    <property type="term" value="C:photosystem II"/>
    <property type="evidence" value="ECO:0007669"/>
    <property type="project" value="UniProtKB-KW"/>
</dbReference>
<evidence type="ECO:0000259" key="4">
    <source>
        <dbReference type="Pfam" id="PF14870"/>
    </source>
</evidence>
<dbReference type="InterPro" id="IPR015943">
    <property type="entry name" value="WD40/YVTN_repeat-like_dom_sf"/>
</dbReference>
<dbReference type="KEGG" id="ftj:FTUN_8205"/>
<dbReference type="SUPFAM" id="SSF110296">
    <property type="entry name" value="Oligoxyloglucan reducing end-specific cellobiohydrolase"/>
    <property type="match status" value="1"/>
</dbReference>
<feature type="domain" description="Photosynthesis system II assembly factor Ycf48/Hcf136-like" evidence="4">
    <location>
        <begin position="19"/>
        <end position="111"/>
    </location>
</feature>
<keyword evidence="3" id="KW-0732">Signal</keyword>
<protein>
    <recommendedName>
        <fullName evidence="4">Photosynthesis system II assembly factor Ycf48/Hcf136-like domain-containing protein</fullName>
    </recommendedName>
</protein>
<evidence type="ECO:0000313" key="5">
    <source>
        <dbReference type="EMBL" id="QJX00573.1"/>
    </source>
</evidence>
<accession>A0A6M5Z5N3</accession>
<keyword evidence="1" id="KW-0602">Photosynthesis</keyword>
<dbReference type="EMBL" id="CP053452">
    <property type="protein sequence ID" value="QJX00573.1"/>
    <property type="molecule type" value="Genomic_DNA"/>
</dbReference>
<keyword evidence="6" id="KW-1185">Reference proteome</keyword>
<sequence>MKQSFAIVALIALGHSSANGQWHPQSIKTEADFRGLSVVSAKIAWVSGTKGTFGRTTDGGKTWSAGTVPDADKLDFRDVEAFGEATAYLMSAGPGSGSRIYKTTDAGKTWALQFKCAEPEAFFDAIAFWDEKHGIALSDPVKGRFPVIVTEDGGANWKPLPEKSQPVALPNEGAFAASGTCLVTRGESDVWFCTGGAKTARVFHSTDRGQTWTASETPLLAGIESAGAFSIAFRDQKHGVIVGGDYRKPDDTRATTATTSDGGKTWTLIDKALPFRSGVAWANDRWVAVGTSGSDFSRDDGRSWKPLDQGKYNSVGFTASGEGWAVGPRGRITVFTKPEKK</sequence>
<dbReference type="AlphaFoldDB" id="A0A6M5Z5N3"/>
<dbReference type="PANTHER" id="PTHR47199:SF2">
    <property type="entry name" value="PHOTOSYSTEM II STABILITY_ASSEMBLY FACTOR HCF136, CHLOROPLASTIC"/>
    <property type="match status" value="1"/>
</dbReference>
<dbReference type="PANTHER" id="PTHR47199">
    <property type="entry name" value="PHOTOSYSTEM II STABILITY/ASSEMBLY FACTOR HCF136, CHLOROPLASTIC"/>
    <property type="match status" value="1"/>
</dbReference>
<reference evidence="6" key="1">
    <citation type="submission" date="2020-05" db="EMBL/GenBank/DDBJ databases">
        <title>Frigoriglobus tundricola gen. nov., sp. nov., a psychrotolerant cellulolytic planctomycete of the family Gemmataceae with two divergent copies of 16S rRNA gene.</title>
        <authorList>
            <person name="Kulichevskaya I.S."/>
            <person name="Ivanova A.A."/>
            <person name="Naumoff D.G."/>
            <person name="Beletsky A.V."/>
            <person name="Rijpstra W.I.C."/>
            <person name="Sinninghe Damste J.S."/>
            <person name="Mardanov A.V."/>
            <person name="Ravin N.V."/>
            <person name="Dedysh S.N."/>
        </authorList>
    </citation>
    <scope>NUCLEOTIDE SEQUENCE [LARGE SCALE GENOMIC DNA]</scope>
    <source>
        <strain evidence="6">PL17</strain>
    </source>
</reference>
<dbReference type="Pfam" id="PF14870">
    <property type="entry name" value="PSII_BNR"/>
    <property type="match status" value="1"/>
</dbReference>
<evidence type="ECO:0000313" key="6">
    <source>
        <dbReference type="Proteomes" id="UP000503447"/>
    </source>
</evidence>
<name>A0A6M5Z5N3_9BACT</name>
<dbReference type="GO" id="GO:0015979">
    <property type="term" value="P:photosynthesis"/>
    <property type="evidence" value="ECO:0007669"/>
    <property type="project" value="UniProtKB-KW"/>
</dbReference>
<feature type="signal peptide" evidence="3">
    <location>
        <begin position="1"/>
        <end position="20"/>
    </location>
</feature>
<dbReference type="InterPro" id="IPR028203">
    <property type="entry name" value="PSII_CF48-like_dom"/>
</dbReference>
<evidence type="ECO:0000256" key="3">
    <source>
        <dbReference type="SAM" id="SignalP"/>
    </source>
</evidence>